<feature type="chain" id="PRO_5038430041" evidence="2">
    <location>
        <begin position="21"/>
        <end position="285"/>
    </location>
</feature>
<keyword evidence="2" id="KW-0732">Signal</keyword>
<feature type="compositionally biased region" description="Pro residues" evidence="1">
    <location>
        <begin position="58"/>
        <end position="67"/>
    </location>
</feature>
<gene>
    <name evidence="3" type="ORF">DPMN_059003</name>
</gene>
<keyword evidence="4" id="KW-1185">Reference proteome</keyword>
<feature type="signal peptide" evidence="2">
    <location>
        <begin position="1"/>
        <end position="20"/>
    </location>
</feature>
<dbReference type="Proteomes" id="UP000828390">
    <property type="component" value="Unassembled WGS sequence"/>
</dbReference>
<dbReference type="AlphaFoldDB" id="A0A9D4HEF5"/>
<sequence length="285" mass="31742">MMATMLLTILAMSLCTPLSTQTPGPRSIDLQIQNKLAGIRELAIIKAHILQRLGVSEPPQPSAPPPKQEQRAIDNNDNSPTYKLLDLVSLHSEPSDEFADDKIIQFQLGGLATDTKTVMESVNVLLRIKYIKTLKQSIHELSSDININAFNQSLGQSIDGLPLSKHLTKTENGQKLALPITIIVSNVTESGEPDVILTKVKSMLKKSITMKLSLPVDLIEQSSDGKQQTLRLYLRCVGCGKRAILILTHKLRRRQRHKGKQKSKPQFLHKRRPILFIQSRIAALS</sequence>
<evidence type="ECO:0000313" key="4">
    <source>
        <dbReference type="Proteomes" id="UP000828390"/>
    </source>
</evidence>
<feature type="region of interest" description="Disordered" evidence="1">
    <location>
        <begin position="55"/>
        <end position="77"/>
    </location>
</feature>
<organism evidence="3 4">
    <name type="scientific">Dreissena polymorpha</name>
    <name type="common">Zebra mussel</name>
    <name type="synonym">Mytilus polymorpha</name>
    <dbReference type="NCBI Taxonomy" id="45954"/>
    <lineage>
        <taxon>Eukaryota</taxon>
        <taxon>Metazoa</taxon>
        <taxon>Spiralia</taxon>
        <taxon>Lophotrochozoa</taxon>
        <taxon>Mollusca</taxon>
        <taxon>Bivalvia</taxon>
        <taxon>Autobranchia</taxon>
        <taxon>Heteroconchia</taxon>
        <taxon>Euheterodonta</taxon>
        <taxon>Imparidentia</taxon>
        <taxon>Neoheterodontei</taxon>
        <taxon>Myida</taxon>
        <taxon>Dreissenoidea</taxon>
        <taxon>Dreissenidae</taxon>
        <taxon>Dreissena</taxon>
    </lineage>
</organism>
<evidence type="ECO:0000313" key="3">
    <source>
        <dbReference type="EMBL" id="KAH3716285.1"/>
    </source>
</evidence>
<accession>A0A9D4HEF5</accession>
<name>A0A9D4HEF5_DREPO</name>
<dbReference type="EMBL" id="JAIWYP010000013">
    <property type="protein sequence ID" value="KAH3716285.1"/>
    <property type="molecule type" value="Genomic_DNA"/>
</dbReference>
<evidence type="ECO:0000256" key="1">
    <source>
        <dbReference type="SAM" id="MobiDB-lite"/>
    </source>
</evidence>
<comment type="caution">
    <text evidence="3">The sequence shown here is derived from an EMBL/GenBank/DDBJ whole genome shotgun (WGS) entry which is preliminary data.</text>
</comment>
<reference evidence="3" key="1">
    <citation type="journal article" date="2019" name="bioRxiv">
        <title>The Genome of the Zebra Mussel, Dreissena polymorpha: A Resource for Invasive Species Research.</title>
        <authorList>
            <person name="McCartney M.A."/>
            <person name="Auch B."/>
            <person name="Kono T."/>
            <person name="Mallez S."/>
            <person name="Zhang Y."/>
            <person name="Obille A."/>
            <person name="Becker A."/>
            <person name="Abrahante J.E."/>
            <person name="Garbe J."/>
            <person name="Badalamenti J.P."/>
            <person name="Herman A."/>
            <person name="Mangelson H."/>
            <person name="Liachko I."/>
            <person name="Sullivan S."/>
            <person name="Sone E.D."/>
            <person name="Koren S."/>
            <person name="Silverstein K.A.T."/>
            <person name="Beckman K.B."/>
            <person name="Gohl D.M."/>
        </authorList>
    </citation>
    <scope>NUCLEOTIDE SEQUENCE</scope>
    <source>
        <strain evidence="3">Duluth1</strain>
        <tissue evidence="3">Whole animal</tissue>
    </source>
</reference>
<protein>
    <submittedName>
        <fullName evidence="3">Uncharacterized protein</fullName>
    </submittedName>
</protein>
<reference evidence="3" key="2">
    <citation type="submission" date="2020-11" db="EMBL/GenBank/DDBJ databases">
        <authorList>
            <person name="McCartney M.A."/>
            <person name="Auch B."/>
            <person name="Kono T."/>
            <person name="Mallez S."/>
            <person name="Becker A."/>
            <person name="Gohl D.M."/>
            <person name="Silverstein K.A.T."/>
            <person name="Koren S."/>
            <person name="Bechman K.B."/>
            <person name="Herman A."/>
            <person name="Abrahante J.E."/>
            <person name="Garbe J."/>
        </authorList>
    </citation>
    <scope>NUCLEOTIDE SEQUENCE</scope>
    <source>
        <strain evidence="3">Duluth1</strain>
        <tissue evidence="3">Whole animal</tissue>
    </source>
</reference>
<evidence type="ECO:0000256" key="2">
    <source>
        <dbReference type="SAM" id="SignalP"/>
    </source>
</evidence>
<proteinExistence type="predicted"/>